<sequence>MPEPYFSADQLDETGCPTWLTALACTPQDPNHMLHIVRDLEPADALALLGVDRQDIRPCVLPARIPDDRSSLARAAIEPLDPTVVLIAGRVGDWTFVYDDLGETGYLWYLEQRPPVESASALSRAGGAAATANIALTGHIGFDYAIDGQTVFYHSGDESSLEEPDEVPAEMRAAVEAAGTVEAEYGDDGITMRFICALGGLPRTLDELREIPLVIAPLDSRPELFRPTSVTLNPQPYPFR</sequence>
<keyword evidence="2" id="KW-1185">Reference proteome</keyword>
<dbReference type="Proteomes" id="UP000438448">
    <property type="component" value="Unassembled WGS sequence"/>
</dbReference>
<dbReference type="AlphaFoldDB" id="A0A7K0CV69"/>
<protein>
    <submittedName>
        <fullName evidence="1">Uncharacterized protein</fullName>
    </submittedName>
</protein>
<evidence type="ECO:0000313" key="1">
    <source>
        <dbReference type="EMBL" id="MQY17365.1"/>
    </source>
</evidence>
<dbReference type="RefSeq" id="WP_153407432.1">
    <property type="nucleotide sequence ID" value="NZ_WEGK01000001.1"/>
</dbReference>
<reference evidence="1 2" key="1">
    <citation type="submission" date="2019-10" db="EMBL/GenBank/DDBJ databases">
        <title>Nocardia macrotermitis sp. nov. and Nocardia aurantia sp. nov., isolated from the gut of fungus growing-termite Macrotermes natalensis.</title>
        <authorList>
            <person name="Benndorf R."/>
            <person name="Schwitalla J."/>
            <person name="Martin K."/>
            <person name="De Beer W."/>
            <person name="Kaster A.-K."/>
            <person name="Vollmers J."/>
            <person name="Poulsen M."/>
            <person name="Beemelmanns C."/>
        </authorList>
    </citation>
    <scope>NUCLEOTIDE SEQUENCE [LARGE SCALE GENOMIC DNA]</scope>
    <source>
        <strain evidence="1 2">RB20</strain>
    </source>
</reference>
<proteinExistence type="predicted"/>
<comment type="caution">
    <text evidence="1">The sequence shown here is derived from an EMBL/GenBank/DDBJ whole genome shotgun (WGS) entry which is preliminary data.</text>
</comment>
<name>A0A7K0CV69_9NOCA</name>
<gene>
    <name evidence="1" type="ORF">NRB20_04280</name>
</gene>
<accession>A0A7K0CV69</accession>
<organism evidence="1 2">
    <name type="scientific">Nocardia macrotermitis</name>
    <dbReference type="NCBI Taxonomy" id="2585198"/>
    <lineage>
        <taxon>Bacteria</taxon>
        <taxon>Bacillati</taxon>
        <taxon>Actinomycetota</taxon>
        <taxon>Actinomycetes</taxon>
        <taxon>Mycobacteriales</taxon>
        <taxon>Nocardiaceae</taxon>
        <taxon>Nocardia</taxon>
    </lineage>
</organism>
<dbReference type="EMBL" id="WEGK01000001">
    <property type="protein sequence ID" value="MQY17365.1"/>
    <property type="molecule type" value="Genomic_DNA"/>
</dbReference>
<dbReference type="OrthoDB" id="4535364at2"/>
<evidence type="ECO:0000313" key="2">
    <source>
        <dbReference type="Proteomes" id="UP000438448"/>
    </source>
</evidence>